<dbReference type="SUPFAM" id="SSF69572">
    <property type="entry name" value="Activating enzymes of the ubiquitin-like proteins"/>
    <property type="match status" value="1"/>
</dbReference>
<keyword evidence="2" id="KW-1133">Transmembrane helix</keyword>
<dbReference type="GO" id="GO:0061504">
    <property type="term" value="P:cyclic threonylcarbamoyladenosine biosynthetic process"/>
    <property type="evidence" value="ECO:0007669"/>
    <property type="project" value="TreeGrafter"/>
</dbReference>
<dbReference type="InterPro" id="IPR000594">
    <property type="entry name" value="ThiF_NAD_FAD-bd"/>
</dbReference>
<dbReference type="PANTHER" id="PTHR43267:SF2">
    <property type="entry name" value="TRNA THREONYLCARBAMOYLADENOSINE DEHYDRATASE 1-RELATED"/>
    <property type="match status" value="1"/>
</dbReference>
<evidence type="ECO:0000313" key="4">
    <source>
        <dbReference type="EMBL" id="WFD27803.1"/>
    </source>
</evidence>
<evidence type="ECO:0000259" key="3">
    <source>
        <dbReference type="Pfam" id="PF00899"/>
    </source>
</evidence>
<gene>
    <name evidence="4" type="ORF">MNAN1_002808</name>
</gene>
<feature type="compositionally biased region" description="Basic and acidic residues" evidence="1">
    <location>
        <begin position="49"/>
        <end position="61"/>
    </location>
</feature>
<feature type="transmembrane region" description="Helical" evidence="2">
    <location>
        <begin position="108"/>
        <end position="126"/>
    </location>
</feature>
<dbReference type="PANTHER" id="PTHR43267">
    <property type="entry name" value="TRNA THREONYLCARBAMOYLADENOSINE DEHYDRATASE"/>
    <property type="match status" value="1"/>
</dbReference>
<keyword evidence="2" id="KW-0812">Transmembrane</keyword>
<dbReference type="FunFam" id="3.40.50.720:FF:000449">
    <property type="entry name" value="Ubiquitin-activating enzyme (E1), putative"/>
    <property type="match status" value="1"/>
</dbReference>
<dbReference type="EMBL" id="CP119896">
    <property type="protein sequence ID" value="WFD27803.1"/>
    <property type="molecule type" value="Genomic_DNA"/>
</dbReference>
<evidence type="ECO:0000313" key="5">
    <source>
        <dbReference type="Proteomes" id="UP001213623"/>
    </source>
</evidence>
<dbReference type="InterPro" id="IPR045886">
    <property type="entry name" value="ThiF/MoeB/HesA"/>
</dbReference>
<dbReference type="AlphaFoldDB" id="A0AAF0J4B0"/>
<evidence type="ECO:0000256" key="1">
    <source>
        <dbReference type="SAM" id="MobiDB-lite"/>
    </source>
</evidence>
<dbReference type="GO" id="GO:0008641">
    <property type="term" value="F:ubiquitin-like modifier activating enzyme activity"/>
    <property type="evidence" value="ECO:0007669"/>
    <property type="project" value="InterPro"/>
</dbReference>
<keyword evidence="2" id="KW-0472">Membrane</keyword>
<dbReference type="Gene3D" id="3.40.50.720">
    <property type="entry name" value="NAD(P)-binding Rossmann-like Domain"/>
    <property type="match status" value="1"/>
</dbReference>
<accession>A0AAF0J4B0</accession>
<proteinExistence type="predicted"/>
<dbReference type="GO" id="GO:0061503">
    <property type="term" value="F:tRNA threonylcarbamoyladenosine dehydratase"/>
    <property type="evidence" value="ECO:0007669"/>
    <property type="project" value="TreeGrafter"/>
</dbReference>
<sequence length="516" mass="57104">MSRVADRLATPSLRSAAVLGAVALASSALSIVTVLGWQKRTRRRRRARLAREAHEAAHDAPTRALPGMSQAAHTQGHDAYDEDLVREQLSRHYAFLGEEGMQRIRDSFVIVVGAGGVGSWAALMLLRAGVGRLRIIDFDQVSLSSLNRHACATLADVGRPKVVCCQQFFAKIAPWARVEACVRLFNAADADELLEGHPTYVVDAIDNLDTKVELLKYCAEHHLRAFSSMGAGAKADPSRIQISDISTTAEDPLARVVRRELRAAGLPPIPPPGSEDPKAQRQAIEAHCATAWTLPCVYSTEKSDTHLLPLPDEEFAKGSVQELAAFDDFRVRILPVLGPLPAMFGLAAATYILCDVAQYKLEPLAIKGRRKLYEKLFADLNVSESKFPSPPIDIRAPRTLSKDVPSNYVPTPDGPAPPRVRIPFGVNDIGYIFEEIFRGRSVVPPYDTLAIGQLERWDPKRPLDYDNVVLFTRPQAREHEKEVLATGRDPAEYWGPNVAVKVEQRRAEERRMAPWR</sequence>
<dbReference type="CDD" id="cd00755">
    <property type="entry name" value="YgdL_like"/>
    <property type="match status" value="1"/>
</dbReference>
<dbReference type="Proteomes" id="UP001213623">
    <property type="component" value="Chromosome 5"/>
</dbReference>
<name>A0AAF0J4B0_9BASI</name>
<keyword evidence="5" id="KW-1185">Reference proteome</keyword>
<feature type="region of interest" description="Disordered" evidence="1">
    <location>
        <begin position="47"/>
        <end position="72"/>
    </location>
</feature>
<protein>
    <recommendedName>
        <fullName evidence="3">THIF-type NAD/FAD binding fold domain-containing protein</fullName>
    </recommendedName>
</protein>
<evidence type="ECO:0000256" key="2">
    <source>
        <dbReference type="SAM" id="Phobius"/>
    </source>
</evidence>
<dbReference type="InterPro" id="IPR035985">
    <property type="entry name" value="Ubiquitin-activating_enz"/>
</dbReference>
<dbReference type="Pfam" id="PF00899">
    <property type="entry name" value="ThiF"/>
    <property type="match status" value="1"/>
</dbReference>
<feature type="domain" description="THIF-type NAD/FAD binding fold" evidence="3">
    <location>
        <begin position="90"/>
        <end position="371"/>
    </location>
</feature>
<reference evidence="4" key="1">
    <citation type="submission" date="2023-03" db="EMBL/GenBank/DDBJ databases">
        <title>Mating type loci evolution in Malassezia.</title>
        <authorList>
            <person name="Coelho M.A."/>
        </authorList>
    </citation>
    <scope>NUCLEOTIDE SEQUENCE</scope>
    <source>
        <strain evidence="4">CBS 9557</strain>
    </source>
</reference>
<dbReference type="GO" id="GO:0005741">
    <property type="term" value="C:mitochondrial outer membrane"/>
    <property type="evidence" value="ECO:0007669"/>
    <property type="project" value="TreeGrafter"/>
</dbReference>
<organism evidence="4 5">
    <name type="scientific">Malassezia nana</name>
    <dbReference type="NCBI Taxonomy" id="180528"/>
    <lineage>
        <taxon>Eukaryota</taxon>
        <taxon>Fungi</taxon>
        <taxon>Dikarya</taxon>
        <taxon>Basidiomycota</taxon>
        <taxon>Ustilaginomycotina</taxon>
        <taxon>Malasseziomycetes</taxon>
        <taxon>Malasseziales</taxon>
        <taxon>Malasseziaceae</taxon>
        <taxon>Malassezia</taxon>
    </lineage>
</organism>
<feature type="transmembrane region" description="Helical" evidence="2">
    <location>
        <begin position="16"/>
        <end position="37"/>
    </location>
</feature>